<name>A0A369JFV4_HYPMA</name>
<comment type="similarity">
    <text evidence="3">Belongs to the RBT5 family.</text>
</comment>
<keyword evidence="12" id="KW-0325">Glycoprotein</keyword>
<dbReference type="GO" id="GO:0005886">
    <property type="term" value="C:plasma membrane"/>
    <property type="evidence" value="ECO:0007669"/>
    <property type="project" value="UniProtKB-SubCell"/>
</dbReference>
<evidence type="ECO:0000256" key="10">
    <source>
        <dbReference type="ARBA" id="ARBA00023136"/>
    </source>
</evidence>
<evidence type="ECO:0000256" key="12">
    <source>
        <dbReference type="ARBA" id="ARBA00023180"/>
    </source>
</evidence>
<evidence type="ECO:0000256" key="9">
    <source>
        <dbReference type="ARBA" id="ARBA00023004"/>
    </source>
</evidence>
<dbReference type="Proteomes" id="UP000076154">
    <property type="component" value="Unassembled WGS sequence"/>
</dbReference>
<evidence type="ECO:0000256" key="4">
    <source>
        <dbReference type="ARBA" id="ARBA00022475"/>
    </source>
</evidence>
<dbReference type="EMBL" id="LUEZ02000058">
    <property type="protein sequence ID" value="RDB20788.1"/>
    <property type="molecule type" value="Genomic_DNA"/>
</dbReference>
<dbReference type="GO" id="GO:0046872">
    <property type="term" value="F:metal ion binding"/>
    <property type="evidence" value="ECO:0007669"/>
    <property type="project" value="UniProtKB-KW"/>
</dbReference>
<reference evidence="17" key="1">
    <citation type="submission" date="2018-04" db="EMBL/GenBank/DDBJ databases">
        <title>Whole genome sequencing of Hypsizygus marmoreus.</title>
        <authorList>
            <person name="Choi I.-G."/>
            <person name="Min B."/>
            <person name="Kim J.-G."/>
            <person name="Kim S."/>
            <person name="Oh Y.-L."/>
            <person name="Kong W.-S."/>
            <person name="Park H."/>
            <person name="Jeong J."/>
            <person name="Song E.-S."/>
        </authorList>
    </citation>
    <scope>NUCLEOTIDE SEQUENCE [LARGE SCALE GENOMIC DNA]</scope>
    <source>
        <strain evidence="17">51987-8</strain>
    </source>
</reference>
<dbReference type="STRING" id="39966.A0A369JFV4"/>
<evidence type="ECO:0000256" key="11">
    <source>
        <dbReference type="ARBA" id="ARBA00023157"/>
    </source>
</evidence>
<evidence type="ECO:0000256" key="5">
    <source>
        <dbReference type="ARBA" id="ARBA00022525"/>
    </source>
</evidence>
<evidence type="ECO:0000256" key="6">
    <source>
        <dbReference type="ARBA" id="ARBA00022617"/>
    </source>
</evidence>
<keyword evidence="9" id="KW-0408">Iron</keyword>
<evidence type="ECO:0000256" key="2">
    <source>
        <dbReference type="ARBA" id="ARBA00004613"/>
    </source>
</evidence>
<comment type="subcellular location">
    <subcellularLocation>
        <location evidence="1">Cell membrane</location>
        <topology evidence="1">Lipid-anchor</topology>
        <topology evidence="1">GPI-anchor</topology>
    </subcellularLocation>
    <subcellularLocation>
        <location evidence="2">Secreted</location>
    </subcellularLocation>
</comment>
<dbReference type="InterPro" id="IPR008427">
    <property type="entry name" value="Extracellular_membr_CFEM_dom"/>
</dbReference>
<evidence type="ECO:0000256" key="14">
    <source>
        <dbReference type="SAM" id="MobiDB-lite"/>
    </source>
</evidence>
<keyword evidence="6" id="KW-0349">Heme</keyword>
<keyword evidence="18" id="KW-1185">Reference proteome</keyword>
<keyword evidence="8 15" id="KW-0732">Signal</keyword>
<keyword evidence="13" id="KW-0449">Lipoprotein</keyword>
<gene>
    <name evidence="17" type="ORF">Hypma_012144</name>
</gene>
<feature type="region of interest" description="Disordered" evidence="14">
    <location>
        <begin position="105"/>
        <end position="174"/>
    </location>
</feature>
<dbReference type="AlphaFoldDB" id="A0A369JFV4"/>
<keyword evidence="7" id="KW-0479">Metal-binding</keyword>
<evidence type="ECO:0000256" key="1">
    <source>
        <dbReference type="ARBA" id="ARBA00004609"/>
    </source>
</evidence>
<dbReference type="PROSITE" id="PS52012">
    <property type="entry name" value="CFEM"/>
    <property type="match status" value="1"/>
</dbReference>
<evidence type="ECO:0000256" key="7">
    <source>
        <dbReference type="ARBA" id="ARBA00022723"/>
    </source>
</evidence>
<dbReference type="PANTHER" id="PTHR37928">
    <property type="entry name" value="CFEM DOMAIN PROTEIN (AFU_ORTHOLOGUE AFUA_6G14090)"/>
    <property type="match status" value="1"/>
</dbReference>
<dbReference type="Pfam" id="PF05730">
    <property type="entry name" value="CFEM"/>
    <property type="match status" value="1"/>
</dbReference>
<protein>
    <recommendedName>
        <fullName evidence="16">CFEM domain-containing protein</fullName>
    </recommendedName>
</protein>
<evidence type="ECO:0000313" key="18">
    <source>
        <dbReference type="Proteomes" id="UP000076154"/>
    </source>
</evidence>
<keyword evidence="5" id="KW-0964">Secreted</keyword>
<accession>A0A369JFV4</accession>
<evidence type="ECO:0000313" key="17">
    <source>
        <dbReference type="EMBL" id="RDB20788.1"/>
    </source>
</evidence>
<dbReference type="InterPro" id="IPR051735">
    <property type="entry name" value="CFEM_domain"/>
</dbReference>
<keyword evidence="4" id="KW-1003">Cell membrane</keyword>
<sequence length="194" mass="18602">MFSKSFFTLVLLVASTAAQSTTSTSGTEIPSGVSGITPCIIGCVQPAAEANGCAFTDPTCVCASAQFQADARACLESTCSAAEVQAALGLQAQQCGAIGISATGTATTPTESGTASTPSSTSSGTGTSTGTSTSPGTSTTPTSTTRTITTTGTTSSGTTTGTSPPAQTSNAAVGKEGGVGMLGAVVFGLMGLVL</sequence>
<keyword evidence="10" id="KW-0472">Membrane</keyword>
<dbReference type="InParanoid" id="A0A369JFV4"/>
<feature type="chain" id="PRO_5016868096" description="CFEM domain-containing protein" evidence="15">
    <location>
        <begin position="19"/>
        <end position="194"/>
    </location>
</feature>
<feature type="domain" description="CFEM" evidence="16">
    <location>
        <begin position="5"/>
        <end position="122"/>
    </location>
</feature>
<evidence type="ECO:0000259" key="16">
    <source>
        <dbReference type="PROSITE" id="PS52012"/>
    </source>
</evidence>
<dbReference type="OrthoDB" id="4505683at2759"/>
<evidence type="ECO:0000256" key="8">
    <source>
        <dbReference type="ARBA" id="ARBA00022729"/>
    </source>
</evidence>
<proteinExistence type="inferred from homology"/>
<dbReference type="GO" id="GO:0005576">
    <property type="term" value="C:extracellular region"/>
    <property type="evidence" value="ECO:0007669"/>
    <property type="project" value="UniProtKB-SubCell"/>
</dbReference>
<keyword evidence="11" id="KW-1015">Disulfide bond</keyword>
<comment type="caution">
    <text evidence="17">The sequence shown here is derived from an EMBL/GenBank/DDBJ whole genome shotgun (WGS) entry which is preliminary data.</text>
</comment>
<feature type="compositionally biased region" description="Low complexity" evidence="14">
    <location>
        <begin position="105"/>
        <end position="169"/>
    </location>
</feature>
<evidence type="ECO:0000256" key="15">
    <source>
        <dbReference type="SAM" id="SignalP"/>
    </source>
</evidence>
<organism evidence="17 18">
    <name type="scientific">Hypsizygus marmoreus</name>
    <name type="common">White beech mushroom</name>
    <name type="synonym">Agaricus marmoreus</name>
    <dbReference type="NCBI Taxonomy" id="39966"/>
    <lineage>
        <taxon>Eukaryota</taxon>
        <taxon>Fungi</taxon>
        <taxon>Dikarya</taxon>
        <taxon>Basidiomycota</taxon>
        <taxon>Agaricomycotina</taxon>
        <taxon>Agaricomycetes</taxon>
        <taxon>Agaricomycetidae</taxon>
        <taxon>Agaricales</taxon>
        <taxon>Tricholomatineae</taxon>
        <taxon>Lyophyllaceae</taxon>
        <taxon>Hypsizygus</taxon>
    </lineage>
</organism>
<evidence type="ECO:0000256" key="13">
    <source>
        <dbReference type="ARBA" id="ARBA00023288"/>
    </source>
</evidence>
<evidence type="ECO:0000256" key="3">
    <source>
        <dbReference type="ARBA" id="ARBA00010031"/>
    </source>
</evidence>
<feature type="signal peptide" evidence="15">
    <location>
        <begin position="1"/>
        <end position="18"/>
    </location>
</feature>
<dbReference type="PANTHER" id="PTHR37928:SF2">
    <property type="entry name" value="GPI ANCHORED CFEM DOMAIN PROTEIN (AFU_ORTHOLOGUE AFUA_6G10580)"/>
    <property type="match status" value="1"/>
</dbReference>